<protein>
    <submittedName>
        <fullName evidence="4">Flavin reductase (DIM6/NTAB) family NADH-FMN oxidoreductase RutF</fullName>
    </submittedName>
</protein>
<evidence type="ECO:0000256" key="1">
    <source>
        <dbReference type="ARBA" id="ARBA00008898"/>
    </source>
</evidence>
<comment type="similarity">
    <text evidence="1">Belongs to the non-flavoprotein flavin reductase family.</text>
</comment>
<dbReference type="OrthoDB" id="9792858at2"/>
<evidence type="ECO:0000256" key="2">
    <source>
        <dbReference type="ARBA" id="ARBA00023002"/>
    </source>
</evidence>
<dbReference type="RefSeq" id="WP_106123240.1">
    <property type="nucleotide sequence ID" value="NZ_PVTY01000010.1"/>
</dbReference>
<name>A0A2T0YIJ2_9MICC</name>
<comment type="caution">
    <text evidence="4">The sequence shown here is derived from an EMBL/GenBank/DDBJ whole genome shotgun (WGS) entry which is preliminary data.</text>
</comment>
<accession>A0A2T0YIJ2</accession>
<proteinExistence type="inferred from homology"/>
<dbReference type="Gene3D" id="2.30.110.10">
    <property type="entry name" value="Electron Transport, Fmn-binding Protein, Chain A"/>
    <property type="match status" value="1"/>
</dbReference>
<dbReference type="Pfam" id="PF01613">
    <property type="entry name" value="Flavin_Reduct"/>
    <property type="match status" value="1"/>
</dbReference>
<feature type="domain" description="Flavin reductase like" evidence="3">
    <location>
        <begin position="33"/>
        <end position="177"/>
    </location>
</feature>
<dbReference type="InterPro" id="IPR002563">
    <property type="entry name" value="Flavin_Rdtase-like_dom"/>
</dbReference>
<dbReference type="GO" id="GO:0042602">
    <property type="term" value="F:riboflavin reductase (NADPH) activity"/>
    <property type="evidence" value="ECO:0007669"/>
    <property type="project" value="TreeGrafter"/>
</dbReference>
<keyword evidence="2" id="KW-0560">Oxidoreductase</keyword>
<dbReference type="PANTHER" id="PTHR30466:SF11">
    <property type="entry name" value="FLAVIN-DEPENDENT MONOOXYGENASE, REDUCTASE SUBUNIT HSAB"/>
    <property type="match status" value="1"/>
</dbReference>
<dbReference type="SUPFAM" id="SSF50475">
    <property type="entry name" value="FMN-binding split barrel"/>
    <property type="match status" value="1"/>
</dbReference>
<dbReference type="PANTHER" id="PTHR30466">
    <property type="entry name" value="FLAVIN REDUCTASE"/>
    <property type="match status" value="1"/>
</dbReference>
<evidence type="ECO:0000259" key="3">
    <source>
        <dbReference type="SMART" id="SM00903"/>
    </source>
</evidence>
<dbReference type="Proteomes" id="UP000238217">
    <property type="component" value="Unassembled WGS sequence"/>
</dbReference>
<reference evidence="4 5" key="1">
    <citation type="submission" date="2018-03" db="EMBL/GenBank/DDBJ databases">
        <title>Comparative analysis of microorganisms from saline springs in Andes Mountain Range, Colombia.</title>
        <authorList>
            <person name="Rubin E."/>
        </authorList>
    </citation>
    <scope>NUCLEOTIDE SEQUENCE [LARGE SCALE GENOMIC DNA]</scope>
    <source>
        <strain evidence="4 5">CG 35</strain>
    </source>
</reference>
<dbReference type="GO" id="GO:0010181">
    <property type="term" value="F:FMN binding"/>
    <property type="evidence" value="ECO:0007669"/>
    <property type="project" value="InterPro"/>
</dbReference>
<dbReference type="AlphaFoldDB" id="A0A2T0YIJ2"/>
<evidence type="ECO:0000313" key="5">
    <source>
        <dbReference type="Proteomes" id="UP000238217"/>
    </source>
</evidence>
<evidence type="ECO:0000313" key="4">
    <source>
        <dbReference type="EMBL" id="PRZ14956.1"/>
    </source>
</evidence>
<sequence>MSAFGTLVEPEHAGALAGTSAAIFAADQARDVFASYPSGVAALCAQTPQGPVGFVVTSFSAGVSYDPPMVAFSAQNSSRTWTVLRGARSIGVSVLGDAQQQACLQLASRTGDRFANLPHRVTDSGAVLLEDSPLRLDCEVLSETPAGDHQVVLLQVHGAKVQEHLSPMVYRSRGFHHIIAAG</sequence>
<dbReference type="EMBL" id="PVTY01000010">
    <property type="protein sequence ID" value="PRZ14956.1"/>
    <property type="molecule type" value="Genomic_DNA"/>
</dbReference>
<organism evidence="4 5">
    <name type="scientific">Nesterenkonia sandarakina</name>
    <dbReference type="NCBI Taxonomy" id="272918"/>
    <lineage>
        <taxon>Bacteria</taxon>
        <taxon>Bacillati</taxon>
        <taxon>Actinomycetota</taxon>
        <taxon>Actinomycetes</taxon>
        <taxon>Micrococcales</taxon>
        <taxon>Micrococcaceae</taxon>
        <taxon>Nesterenkonia</taxon>
    </lineage>
</organism>
<dbReference type="InterPro" id="IPR050268">
    <property type="entry name" value="NADH-dep_flavin_reductase"/>
</dbReference>
<dbReference type="SMART" id="SM00903">
    <property type="entry name" value="Flavin_Reduct"/>
    <property type="match status" value="1"/>
</dbReference>
<dbReference type="InterPro" id="IPR012349">
    <property type="entry name" value="Split_barrel_FMN-bd"/>
</dbReference>
<keyword evidence="5" id="KW-1185">Reference proteome</keyword>
<gene>
    <name evidence="4" type="ORF">BCL67_11055</name>
</gene>